<name>A0AAC9FQ12_9RALS</name>
<dbReference type="EMBL" id="CP012605">
    <property type="protein sequence ID" value="ANH71435.1"/>
    <property type="molecule type" value="Genomic_DNA"/>
</dbReference>
<reference evidence="3 4" key="1">
    <citation type="submission" date="2015-09" db="EMBL/GenBank/DDBJ databases">
        <authorList>
            <person name="Xu Y."/>
            <person name="Nagy A."/>
            <person name="Liu N.T."/>
            <person name="Nou X."/>
        </authorList>
    </citation>
    <scope>NUCLEOTIDE SEQUENCE [LARGE SCALE GENOMIC DNA]</scope>
    <source>
        <strain evidence="3 4">FC1138</strain>
    </source>
</reference>
<evidence type="ECO:0000256" key="2">
    <source>
        <dbReference type="SAM" id="SignalP"/>
    </source>
</evidence>
<dbReference type="Proteomes" id="UP000077927">
    <property type="component" value="Chromosome 1"/>
</dbReference>
<evidence type="ECO:0000313" key="4">
    <source>
        <dbReference type="Proteomes" id="UP000077927"/>
    </source>
</evidence>
<keyword evidence="2" id="KW-0732">Signal</keyword>
<feature type="compositionally biased region" description="Basic and acidic residues" evidence="1">
    <location>
        <begin position="50"/>
        <end position="89"/>
    </location>
</feature>
<protein>
    <submittedName>
        <fullName evidence="3">Uncharacterized protein</fullName>
    </submittedName>
</protein>
<sequence>MKPRYLLALLIAPVIAHAQLNIPGLLQNATSAARQSMQEQQEQQVFNDMETQKAQRHQQLEQERAEEKARNVQRAREREQARAEEKREAMANNPRCKGKDENCRHYLEYHVTCPNCAKDDLDVLEGGWRRNQAKQGQLQREQQQKKELWARMSAICPEVSNENINAGERFVICRNRGVAESDLVASYDQAPMAIQAVLIKTIQIIYAYNVRNPKKGNEILIWAHNCARGVCGPSPL</sequence>
<feature type="region of interest" description="Disordered" evidence="1">
    <location>
        <begin position="49"/>
        <end position="94"/>
    </location>
</feature>
<dbReference type="RefSeq" id="WP_021194129.1">
    <property type="nucleotide sequence ID" value="NZ_CP012605.1"/>
</dbReference>
<organism evidence="3 4">
    <name type="scientific">Ralstonia insidiosa</name>
    <dbReference type="NCBI Taxonomy" id="190721"/>
    <lineage>
        <taxon>Bacteria</taxon>
        <taxon>Pseudomonadati</taxon>
        <taxon>Pseudomonadota</taxon>
        <taxon>Betaproteobacteria</taxon>
        <taxon>Burkholderiales</taxon>
        <taxon>Burkholderiaceae</taxon>
        <taxon>Ralstonia</taxon>
    </lineage>
</organism>
<evidence type="ECO:0000256" key="1">
    <source>
        <dbReference type="SAM" id="MobiDB-lite"/>
    </source>
</evidence>
<dbReference type="AlphaFoldDB" id="A0AAC9FQ12"/>
<dbReference type="KEGG" id="rin:ACS15_2222"/>
<accession>A0AAC9FQ12</accession>
<gene>
    <name evidence="3" type="ORF">ACS15_2222</name>
</gene>
<feature type="signal peptide" evidence="2">
    <location>
        <begin position="1"/>
        <end position="18"/>
    </location>
</feature>
<evidence type="ECO:0000313" key="3">
    <source>
        <dbReference type="EMBL" id="ANH71435.1"/>
    </source>
</evidence>
<proteinExistence type="predicted"/>
<feature type="chain" id="PRO_5042287175" evidence="2">
    <location>
        <begin position="19"/>
        <end position="236"/>
    </location>
</feature>